<sequence>MGKLTNQHSSRVGVYDDADSPKEKHKLVHIEPGRSAEVKRDFSKHPMVKAGWLKFEGGKAKAEPKAPEGGSGDDPITVEDVTGEDGVFTVQASDGVTFQPAKNQVREDGTLTGGGMKAYEEAKAKAEAEGGEE</sequence>
<protein>
    <submittedName>
        <fullName evidence="2">Uncharacterized protein</fullName>
    </submittedName>
</protein>
<feature type="region of interest" description="Disordered" evidence="1">
    <location>
        <begin position="55"/>
        <end position="78"/>
    </location>
</feature>
<feature type="region of interest" description="Disordered" evidence="1">
    <location>
        <begin position="1"/>
        <end position="26"/>
    </location>
</feature>
<keyword evidence="3" id="KW-1185">Reference proteome</keyword>
<evidence type="ECO:0000313" key="3">
    <source>
        <dbReference type="Proteomes" id="UP000464013"/>
    </source>
</evidence>
<evidence type="ECO:0000313" key="2">
    <source>
        <dbReference type="EMBL" id="QHC50478.1"/>
    </source>
</evidence>
<accession>A0A6I6SII3</accession>
<dbReference type="Proteomes" id="UP000464013">
    <property type="component" value="Chromosome"/>
</dbReference>
<feature type="compositionally biased region" description="Basic and acidic residues" evidence="1">
    <location>
        <begin position="56"/>
        <end position="66"/>
    </location>
</feature>
<proteinExistence type="predicted"/>
<name>A0A6I6SII3_9GAMM</name>
<evidence type="ECO:0000256" key="1">
    <source>
        <dbReference type="SAM" id="MobiDB-lite"/>
    </source>
</evidence>
<dbReference type="KEGG" id="htx:EKK97_14000"/>
<feature type="compositionally biased region" description="Polar residues" evidence="1">
    <location>
        <begin position="1"/>
        <end position="10"/>
    </location>
</feature>
<dbReference type="RefSeq" id="WP_159552766.1">
    <property type="nucleotide sequence ID" value="NZ_CP035042.1"/>
</dbReference>
<reference evidence="2 3" key="1">
    <citation type="submission" date="2019-01" db="EMBL/GenBank/DDBJ databases">
        <title>Complete genome of a denitifying bacterium Halomons sp. BC-M4-5.</title>
        <authorList>
            <person name="Wang L."/>
            <person name="Shao Z."/>
        </authorList>
    </citation>
    <scope>NUCLEOTIDE SEQUENCE [LARGE SCALE GENOMIC DNA]</scope>
    <source>
        <strain evidence="2 3">BC-M4-5</strain>
    </source>
</reference>
<organism evidence="2 3">
    <name type="scientific">Billgrantia tianxiuensis</name>
    <dbReference type="NCBI Taxonomy" id="2497861"/>
    <lineage>
        <taxon>Bacteria</taxon>
        <taxon>Pseudomonadati</taxon>
        <taxon>Pseudomonadota</taxon>
        <taxon>Gammaproteobacteria</taxon>
        <taxon>Oceanospirillales</taxon>
        <taxon>Halomonadaceae</taxon>
        <taxon>Billgrantia</taxon>
    </lineage>
</organism>
<dbReference type="EMBL" id="CP035042">
    <property type="protein sequence ID" value="QHC50478.1"/>
    <property type="molecule type" value="Genomic_DNA"/>
</dbReference>
<dbReference type="AlphaFoldDB" id="A0A6I6SII3"/>
<gene>
    <name evidence="2" type="ORF">EKK97_14000</name>
</gene>